<keyword evidence="3" id="KW-0732">Signal</keyword>
<dbReference type="InterPro" id="IPR033121">
    <property type="entry name" value="PEPTIDASE_A1"/>
</dbReference>
<dbReference type="PANTHER" id="PTHR47966">
    <property type="entry name" value="BETA-SITE APP-CLEAVING ENZYME, ISOFORM A-RELATED"/>
    <property type="match status" value="1"/>
</dbReference>
<comment type="caution">
    <text evidence="5">The sequence shown here is derived from an EMBL/GenBank/DDBJ whole genome shotgun (WGS) entry which is preliminary data.</text>
</comment>
<organism evidence="5 6">
    <name type="scientific">Coccomyxa subellipsoidea</name>
    <dbReference type="NCBI Taxonomy" id="248742"/>
    <lineage>
        <taxon>Eukaryota</taxon>
        <taxon>Viridiplantae</taxon>
        <taxon>Chlorophyta</taxon>
        <taxon>core chlorophytes</taxon>
        <taxon>Trebouxiophyceae</taxon>
        <taxon>Trebouxiophyceae incertae sedis</taxon>
        <taxon>Coccomyxaceae</taxon>
        <taxon>Coccomyxa</taxon>
    </lineage>
</organism>
<feature type="signal peptide" evidence="3">
    <location>
        <begin position="1"/>
        <end position="22"/>
    </location>
</feature>
<evidence type="ECO:0000313" key="5">
    <source>
        <dbReference type="EMBL" id="KAK9918211.1"/>
    </source>
</evidence>
<feature type="chain" id="PRO_5045673467" description="Peptidase A1 domain-containing protein" evidence="3">
    <location>
        <begin position="23"/>
        <end position="623"/>
    </location>
</feature>
<dbReference type="Proteomes" id="UP001491310">
    <property type="component" value="Unassembled WGS sequence"/>
</dbReference>
<dbReference type="PANTHER" id="PTHR47966:SF51">
    <property type="entry name" value="BETA-SITE APP-CLEAVING ENZYME, ISOFORM A-RELATED"/>
    <property type="match status" value="1"/>
</dbReference>
<accession>A0ABR2Z315</accession>
<evidence type="ECO:0000256" key="1">
    <source>
        <dbReference type="ARBA" id="ARBA00007447"/>
    </source>
</evidence>
<name>A0ABR2Z315_9CHLO</name>
<evidence type="ECO:0000259" key="4">
    <source>
        <dbReference type="PROSITE" id="PS51767"/>
    </source>
</evidence>
<dbReference type="InterPro" id="IPR001461">
    <property type="entry name" value="Aspartic_peptidase_A1"/>
</dbReference>
<dbReference type="PRINTS" id="PR00792">
    <property type="entry name" value="PEPSIN"/>
</dbReference>
<evidence type="ECO:0000313" key="6">
    <source>
        <dbReference type="Proteomes" id="UP001491310"/>
    </source>
</evidence>
<dbReference type="EMBL" id="JALJOT010000001">
    <property type="protein sequence ID" value="KAK9918211.1"/>
    <property type="molecule type" value="Genomic_DNA"/>
</dbReference>
<feature type="domain" description="Peptidase A1" evidence="4">
    <location>
        <begin position="52"/>
        <end position="372"/>
    </location>
</feature>
<dbReference type="SUPFAM" id="SSF50630">
    <property type="entry name" value="Acid proteases"/>
    <property type="match status" value="1"/>
</dbReference>
<feature type="region of interest" description="Disordered" evidence="2">
    <location>
        <begin position="525"/>
        <end position="547"/>
    </location>
</feature>
<dbReference type="Pfam" id="PF00026">
    <property type="entry name" value="Asp"/>
    <property type="match status" value="1"/>
</dbReference>
<reference evidence="5 6" key="1">
    <citation type="journal article" date="2024" name="Nat. Commun.">
        <title>Phylogenomics reveals the evolutionary origins of lichenization in chlorophyte algae.</title>
        <authorList>
            <person name="Puginier C."/>
            <person name="Libourel C."/>
            <person name="Otte J."/>
            <person name="Skaloud P."/>
            <person name="Haon M."/>
            <person name="Grisel S."/>
            <person name="Petersen M."/>
            <person name="Berrin J.G."/>
            <person name="Delaux P.M."/>
            <person name="Dal Grande F."/>
            <person name="Keller J."/>
        </authorList>
    </citation>
    <scope>NUCLEOTIDE SEQUENCE [LARGE SCALE GENOMIC DNA]</scope>
    <source>
        <strain evidence="5 6">SAG 216-7</strain>
    </source>
</reference>
<dbReference type="Gene3D" id="2.40.70.10">
    <property type="entry name" value="Acid Proteases"/>
    <property type="match status" value="2"/>
</dbReference>
<dbReference type="PROSITE" id="PS51767">
    <property type="entry name" value="PEPTIDASE_A1"/>
    <property type="match status" value="1"/>
</dbReference>
<proteinExistence type="inferred from homology"/>
<feature type="compositionally biased region" description="Low complexity" evidence="2">
    <location>
        <begin position="535"/>
        <end position="547"/>
    </location>
</feature>
<sequence>MASPSAVRVLLVFGVAAGLIQSGLTAQAKIELYRKNKNLDKNPGRSSRNVLYYGSIKLGEPSQDLTVCFDTGSADLWVPSTECNNPSCLSHNRFNPALSPTNQETGGQFSIKYGTGAVHGEVITDVLRLAEPPIVVPDQGFGLAQDHSADFASASCDGIFGLAMPALSKQGQLPAFFRMLESGLLDEPLFSIWLSPDPTLEPAGKIHFGGHNPARYTGELLDLPVISKKYWMVGLDAVSVNDKVIQGLQADGAIMDTGTSLITASAADAATINAAITGMVFSPETKTWRVAGGCADVDNMPPITFVMGGNQFSLGPRQYIIQVGAGDGTYCMSGIVGNGPNGKMVIGATFLRAYYSVYTYDLPTGNAWVSLAPAALDAGGDSEAAVIQQDAAEQGVPVNASSVYVTATLAQVATRAAAANASASATVVSQSAGVAGMAAAPPATSIYGSWGPVTGGKATSAQPEVLPAKSAAAPAAAPGRAPVSDTLTWGAAAISTGKDAAAVAAGKLATTPAAAVSQSAGTGAAAAGAGGGASGKPTAAAPAPGPAGVAASAAATVAAVPSAAPAPIPLPSSGSMGMAMAYLKDATTDDAGSPIGAQAAAAPSPVPATRKFGAMLSGRKLLL</sequence>
<protein>
    <recommendedName>
        <fullName evidence="4">Peptidase A1 domain-containing protein</fullName>
    </recommendedName>
</protein>
<evidence type="ECO:0000256" key="3">
    <source>
        <dbReference type="SAM" id="SignalP"/>
    </source>
</evidence>
<comment type="similarity">
    <text evidence="1">Belongs to the peptidase A1 family.</text>
</comment>
<keyword evidence="6" id="KW-1185">Reference proteome</keyword>
<evidence type="ECO:0000256" key="2">
    <source>
        <dbReference type="SAM" id="MobiDB-lite"/>
    </source>
</evidence>
<gene>
    <name evidence="5" type="ORF">WJX75_002282</name>
</gene>
<dbReference type="InterPro" id="IPR021109">
    <property type="entry name" value="Peptidase_aspartic_dom_sf"/>
</dbReference>